<dbReference type="PANTHER" id="PTHR42678">
    <property type="entry name" value="AMIDASE"/>
    <property type="match status" value="1"/>
</dbReference>
<dbReference type="GeneID" id="87819773"/>
<proteinExistence type="predicted"/>
<dbReference type="Pfam" id="PF01425">
    <property type="entry name" value="Amidase"/>
    <property type="match status" value="2"/>
</dbReference>
<comment type="caution">
    <text evidence="2">The sequence shown here is derived from an EMBL/GenBank/DDBJ whole genome shotgun (WGS) entry which is preliminary data.</text>
</comment>
<keyword evidence="3" id="KW-1185">Reference proteome</keyword>
<reference evidence="2" key="2">
    <citation type="submission" date="2023-05" db="EMBL/GenBank/DDBJ databases">
        <authorList>
            <consortium name="Lawrence Berkeley National Laboratory"/>
            <person name="Steindorff A."/>
            <person name="Hensen N."/>
            <person name="Bonometti L."/>
            <person name="Westerberg I."/>
            <person name="Brannstrom I.O."/>
            <person name="Guillou S."/>
            <person name="Cros-Aarteil S."/>
            <person name="Calhoun S."/>
            <person name="Haridas S."/>
            <person name="Kuo A."/>
            <person name="Mondo S."/>
            <person name="Pangilinan J."/>
            <person name="Riley R."/>
            <person name="Labutti K."/>
            <person name="Andreopoulos B."/>
            <person name="Lipzen A."/>
            <person name="Chen C."/>
            <person name="Yanf M."/>
            <person name="Daum C."/>
            <person name="Ng V."/>
            <person name="Clum A."/>
            <person name="Ohm R."/>
            <person name="Martin F."/>
            <person name="Silar P."/>
            <person name="Natvig D."/>
            <person name="Lalanne C."/>
            <person name="Gautier V."/>
            <person name="Ament-Velasquez S.L."/>
            <person name="Kruys A."/>
            <person name="Hutchinson M.I."/>
            <person name="Powell A.J."/>
            <person name="Barry K."/>
            <person name="Miller A.N."/>
            <person name="Grigoriev I.V."/>
            <person name="Debuchy R."/>
            <person name="Gladieux P."/>
            <person name="Thoren M.H."/>
            <person name="Johannesson H."/>
        </authorList>
    </citation>
    <scope>NUCLEOTIDE SEQUENCE</scope>
    <source>
        <strain evidence="2">CBS 141.50</strain>
    </source>
</reference>
<dbReference type="InterPro" id="IPR023631">
    <property type="entry name" value="Amidase_dom"/>
</dbReference>
<accession>A0AAN6ZQV4</accession>
<evidence type="ECO:0000313" key="2">
    <source>
        <dbReference type="EMBL" id="KAK4145836.1"/>
    </source>
</evidence>
<dbReference type="InterPro" id="IPR036928">
    <property type="entry name" value="AS_sf"/>
</dbReference>
<sequence>MEELLLTASATELQALLESGNLTSVQLVKACLNQIAKYDRLGPTLRAIVSTPPEEYIPSVAERLDKERAVGKVRGTLHGIPIIVKDSINTDPLLGMPTTLGSYAFEKSQPKGNSVVVQTVRDSVCRLSGLRNLIAWVTTSHPAGRRSMVRLNRRTSKVESSTERCISVTHPISIGTEADGSLVTPASRAALYGMKPTVGSTPMDGIFVISTTFDTVGAMAKSVDDLAILIGYVQEKGAGNNGASPDYRAVFQRDWSGLRLGFVDPDKWWLPSGLVKPVEEVHTQIKASYEAAMERIRSSGGEVIYPVELVHPKENGIGKAMDTIFDYEPRGVVAKYLETRDDPNMKSLEDIANFNIEHADLELPEDYPNQNAILDALHHKFKCTDYEAAKTTLQKEALENGVRRIMEENRLDAIIGPTDGPLASISAAIGGPIATMPAGVLNWHGRPFGLSVMTLPKHDGVLGSCLHFCSSKIQTFR</sequence>
<dbReference type="AlphaFoldDB" id="A0AAN6ZQV4"/>
<dbReference type="RefSeq" id="XP_062639207.1">
    <property type="nucleotide sequence ID" value="XM_062783160.1"/>
</dbReference>
<dbReference type="EMBL" id="MU853565">
    <property type="protein sequence ID" value="KAK4145836.1"/>
    <property type="molecule type" value="Genomic_DNA"/>
</dbReference>
<reference evidence="2" key="1">
    <citation type="journal article" date="2023" name="Mol. Phylogenet. Evol.">
        <title>Genome-scale phylogeny and comparative genomics of the fungal order Sordariales.</title>
        <authorList>
            <person name="Hensen N."/>
            <person name="Bonometti L."/>
            <person name="Westerberg I."/>
            <person name="Brannstrom I.O."/>
            <person name="Guillou S."/>
            <person name="Cros-Aarteil S."/>
            <person name="Calhoun S."/>
            <person name="Haridas S."/>
            <person name="Kuo A."/>
            <person name="Mondo S."/>
            <person name="Pangilinan J."/>
            <person name="Riley R."/>
            <person name="LaButti K."/>
            <person name="Andreopoulos B."/>
            <person name="Lipzen A."/>
            <person name="Chen C."/>
            <person name="Yan M."/>
            <person name="Daum C."/>
            <person name="Ng V."/>
            <person name="Clum A."/>
            <person name="Steindorff A."/>
            <person name="Ohm R.A."/>
            <person name="Martin F."/>
            <person name="Silar P."/>
            <person name="Natvig D.O."/>
            <person name="Lalanne C."/>
            <person name="Gautier V."/>
            <person name="Ament-Velasquez S.L."/>
            <person name="Kruys A."/>
            <person name="Hutchinson M.I."/>
            <person name="Powell A.J."/>
            <person name="Barry K."/>
            <person name="Miller A.N."/>
            <person name="Grigoriev I.V."/>
            <person name="Debuchy R."/>
            <person name="Gladieux P."/>
            <person name="Hiltunen Thoren M."/>
            <person name="Johannesson H."/>
        </authorList>
    </citation>
    <scope>NUCLEOTIDE SEQUENCE</scope>
    <source>
        <strain evidence="2">CBS 141.50</strain>
    </source>
</reference>
<name>A0AAN6ZQV4_9PEZI</name>
<feature type="domain" description="Amidase" evidence="1">
    <location>
        <begin position="27"/>
        <end position="122"/>
    </location>
</feature>
<dbReference type="PANTHER" id="PTHR42678:SF34">
    <property type="entry name" value="OS04G0183300 PROTEIN"/>
    <property type="match status" value="1"/>
</dbReference>
<gene>
    <name evidence="2" type="ORF">C8A04DRAFT_35407</name>
</gene>
<organism evidence="2 3">
    <name type="scientific">Dichotomopilus funicola</name>
    <dbReference type="NCBI Taxonomy" id="1934379"/>
    <lineage>
        <taxon>Eukaryota</taxon>
        <taxon>Fungi</taxon>
        <taxon>Dikarya</taxon>
        <taxon>Ascomycota</taxon>
        <taxon>Pezizomycotina</taxon>
        <taxon>Sordariomycetes</taxon>
        <taxon>Sordariomycetidae</taxon>
        <taxon>Sordariales</taxon>
        <taxon>Chaetomiaceae</taxon>
        <taxon>Dichotomopilus</taxon>
    </lineage>
</organism>
<dbReference type="Proteomes" id="UP001302676">
    <property type="component" value="Unassembled WGS sequence"/>
</dbReference>
<dbReference type="Gene3D" id="3.90.1300.10">
    <property type="entry name" value="Amidase signature (AS) domain"/>
    <property type="match status" value="1"/>
</dbReference>
<dbReference type="SUPFAM" id="SSF75304">
    <property type="entry name" value="Amidase signature (AS) enzymes"/>
    <property type="match status" value="1"/>
</dbReference>
<evidence type="ECO:0000259" key="1">
    <source>
        <dbReference type="Pfam" id="PF01425"/>
    </source>
</evidence>
<protein>
    <submittedName>
        <fullName evidence="2">Amidase signature domain-containing protein</fullName>
    </submittedName>
</protein>
<evidence type="ECO:0000313" key="3">
    <source>
        <dbReference type="Proteomes" id="UP001302676"/>
    </source>
</evidence>
<feature type="domain" description="Amidase" evidence="1">
    <location>
        <begin position="171"/>
        <end position="419"/>
    </location>
</feature>